<evidence type="ECO:0000256" key="1">
    <source>
        <dbReference type="SAM" id="Phobius"/>
    </source>
</evidence>
<dbReference type="RefSeq" id="WP_215608090.1">
    <property type="nucleotide sequence ID" value="NZ_JADOES010000008.1"/>
</dbReference>
<evidence type="ECO:0000313" key="3">
    <source>
        <dbReference type="Proteomes" id="UP000717364"/>
    </source>
</evidence>
<feature type="transmembrane region" description="Helical" evidence="1">
    <location>
        <begin position="104"/>
        <end position="124"/>
    </location>
</feature>
<dbReference type="EMBL" id="JADOES010000008">
    <property type="protein sequence ID" value="MBT9315022.1"/>
    <property type="molecule type" value="Genomic_DNA"/>
</dbReference>
<keyword evidence="3" id="KW-1185">Reference proteome</keyword>
<dbReference type="AlphaFoldDB" id="A0A947DDG4"/>
<sequence length="134" mass="14972">MKTSSKLNASQRHIAWLAAGYGSLFLLILWAAYTNNLPNALLGKIPYYDKIGHVVLYATASFLGHRVLNRRHFKGLRWLPVFPSLFGLVMTAEEIVQGMSPYRTLDSLDLVCSLMGVMLGYCLAQRGKQSVPKL</sequence>
<protein>
    <recommendedName>
        <fullName evidence="4">VanZ-like domain-containing protein</fullName>
    </recommendedName>
</protein>
<accession>A0A947DDG4</accession>
<reference evidence="2" key="1">
    <citation type="submission" date="2020-11" db="EMBL/GenBank/DDBJ databases">
        <authorList>
            <person name="Konstantinou D."/>
            <person name="Gkelis S."/>
            <person name="Popin R."/>
            <person name="Fewer D."/>
            <person name="Sivonen K."/>
        </authorList>
    </citation>
    <scope>NUCLEOTIDE SEQUENCE</scope>
    <source>
        <strain evidence="2">TAU-MAC 1115</strain>
    </source>
</reference>
<evidence type="ECO:0008006" key="4">
    <source>
        <dbReference type="Google" id="ProtNLM"/>
    </source>
</evidence>
<organism evidence="2 3">
    <name type="scientific">Leptothoe spongobia TAU-MAC 1115</name>
    <dbReference type="NCBI Taxonomy" id="1967444"/>
    <lineage>
        <taxon>Bacteria</taxon>
        <taxon>Bacillati</taxon>
        <taxon>Cyanobacteriota</taxon>
        <taxon>Cyanophyceae</taxon>
        <taxon>Nodosilineales</taxon>
        <taxon>Cymatolegaceae</taxon>
        <taxon>Leptothoe</taxon>
        <taxon>Leptothoe spongobia</taxon>
    </lineage>
</organism>
<keyword evidence="1" id="KW-0472">Membrane</keyword>
<dbReference type="Proteomes" id="UP000717364">
    <property type="component" value="Unassembled WGS sequence"/>
</dbReference>
<reference evidence="2" key="2">
    <citation type="journal article" date="2021" name="Mar. Drugs">
        <title>Genome Reduction and Secondary Metabolism of the Marine Sponge-Associated Cyanobacterium Leptothoe.</title>
        <authorList>
            <person name="Konstantinou D."/>
            <person name="Popin R.V."/>
            <person name="Fewer D.P."/>
            <person name="Sivonen K."/>
            <person name="Gkelis S."/>
        </authorList>
    </citation>
    <scope>NUCLEOTIDE SEQUENCE</scope>
    <source>
        <strain evidence="2">TAU-MAC 1115</strain>
    </source>
</reference>
<comment type="caution">
    <text evidence="2">The sequence shown here is derived from an EMBL/GenBank/DDBJ whole genome shotgun (WGS) entry which is preliminary data.</text>
</comment>
<keyword evidence="1" id="KW-1133">Transmembrane helix</keyword>
<feature type="transmembrane region" description="Helical" evidence="1">
    <location>
        <begin position="14"/>
        <end position="33"/>
    </location>
</feature>
<keyword evidence="1" id="KW-0812">Transmembrane</keyword>
<gene>
    <name evidence="2" type="ORF">IXB50_06260</name>
</gene>
<feature type="transmembrane region" description="Helical" evidence="1">
    <location>
        <begin position="75"/>
        <end position="92"/>
    </location>
</feature>
<feature type="transmembrane region" description="Helical" evidence="1">
    <location>
        <begin position="45"/>
        <end position="63"/>
    </location>
</feature>
<name>A0A947DDG4_9CYAN</name>
<evidence type="ECO:0000313" key="2">
    <source>
        <dbReference type="EMBL" id="MBT9315022.1"/>
    </source>
</evidence>
<proteinExistence type="predicted"/>